<protein>
    <submittedName>
        <fullName evidence="1">Uncharacterized protein</fullName>
    </submittedName>
</protein>
<reference evidence="1 2" key="1">
    <citation type="submission" date="2024-11" db="EMBL/GenBank/DDBJ databases">
        <title>A near-complete genome assembly of Cinchona calisaya.</title>
        <authorList>
            <person name="Lian D.C."/>
            <person name="Zhao X.W."/>
            <person name="Wei L."/>
        </authorList>
    </citation>
    <scope>NUCLEOTIDE SEQUENCE [LARGE SCALE GENOMIC DNA]</scope>
    <source>
        <tissue evidence="1">Nenye</tissue>
    </source>
</reference>
<gene>
    <name evidence="1" type="ORF">ACH5RR_032285</name>
</gene>
<comment type="caution">
    <text evidence="1">The sequence shown here is derived from an EMBL/GenBank/DDBJ whole genome shotgun (WGS) entry which is preliminary data.</text>
</comment>
<evidence type="ECO:0000313" key="1">
    <source>
        <dbReference type="EMBL" id="KAL3506903.1"/>
    </source>
</evidence>
<keyword evidence="2" id="KW-1185">Reference proteome</keyword>
<sequence length="151" mass="17646">MVVLSMRLKSLIGCDTLLLELWSILDSREELRWAHLSCYWVYLFSFNSLVNDLSSLRSDGHHHETVKTSRHGIIDEPDDHNHGDYGPSGFTMMTPRHTRHVFGSGLHLIMEIDRHIVLEHQMKLKHHMELNLHMDQDYVTQTSQQFLTGRS</sequence>
<evidence type="ECO:0000313" key="2">
    <source>
        <dbReference type="Proteomes" id="UP001630127"/>
    </source>
</evidence>
<dbReference type="Proteomes" id="UP001630127">
    <property type="component" value="Unassembled WGS sequence"/>
</dbReference>
<proteinExistence type="predicted"/>
<name>A0ABD2YIR6_9GENT</name>
<organism evidence="1 2">
    <name type="scientific">Cinchona calisaya</name>
    <dbReference type="NCBI Taxonomy" id="153742"/>
    <lineage>
        <taxon>Eukaryota</taxon>
        <taxon>Viridiplantae</taxon>
        <taxon>Streptophyta</taxon>
        <taxon>Embryophyta</taxon>
        <taxon>Tracheophyta</taxon>
        <taxon>Spermatophyta</taxon>
        <taxon>Magnoliopsida</taxon>
        <taxon>eudicotyledons</taxon>
        <taxon>Gunneridae</taxon>
        <taxon>Pentapetalae</taxon>
        <taxon>asterids</taxon>
        <taxon>lamiids</taxon>
        <taxon>Gentianales</taxon>
        <taxon>Rubiaceae</taxon>
        <taxon>Cinchonoideae</taxon>
        <taxon>Cinchoneae</taxon>
        <taxon>Cinchona</taxon>
    </lineage>
</organism>
<dbReference type="AlphaFoldDB" id="A0ABD2YIR6"/>
<dbReference type="EMBL" id="JBJUIK010000013">
    <property type="protein sequence ID" value="KAL3506903.1"/>
    <property type="molecule type" value="Genomic_DNA"/>
</dbReference>
<accession>A0ABD2YIR6</accession>